<accession>A0A8S3H5C1</accession>
<evidence type="ECO:0000313" key="3">
    <source>
        <dbReference type="Proteomes" id="UP000681967"/>
    </source>
</evidence>
<dbReference type="PANTHER" id="PTHR37984">
    <property type="entry name" value="PROTEIN CBG26694"/>
    <property type="match status" value="1"/>
</dbReference>
<dbReference type="PROSITE" id="PS50994">
    <property type="entry name" value="INTEGRASE"/>
    <property type="match status" value="1"/>
</dbReference>
<feature type="non-terminal residue" evidence="2">
    <location>
        <position position="120"/>
    </location>
</feature>
<protein>
    <recommendedName>
        <fullName evidence="1">Integrase catalytic domain-containing protein</fullName>
    </recommendedName>
</protein>
<dbReference type="Pfam" id="PF00665">
    <property type="entry name" value="rve"/>
    <property type="match status" value="1"/>
</dbReference>
<dbReference type="InterPro" id="IPR036397">
    <property type="entry name" value="RNaseH_sf"/>
</dbReference>
<dbReference type="InterPro" id="IPR001584">
    <property type="entry name" value="Integrase_cat-core"/>
</dbReference>
<dbReference type="InterPro" id="IPR012337">
    <property type="entry name" value="RNaseH-like_sf"/>
</dbReference>
<dbReference type="GO" id="GO:0003676">
    <property type="term" value="F:nucleic acid binding"/>
    <property type="evidence" value="ECO:0007669"/>
    <property type="project" value="InterPro"/>
</dbReference>
<dbReference type="Proteomes" id="UP000681967">
    <property type="component" value="Unassembled WGS sequence"/>
</dbReference>
<dbReference type="InterPro" id="IPR050951">
    <property type="entry name" value="Retrovirus_Pol_polyprotein"/>
</dbReference>
<sequence>PAKAPLQQWNVPNEPWKRIHIDFMGKFLGFYFLIVVDAHSKWLEVFMMNDISTLSTISNLKTLFARYGLCEEIVSDNGTQFTSNEFTQFCARNGIRHICTSPGHPQSNGQAERYVDIVKT</sequence>
<name>A0A8S3H5C1_9BILA</name>
<feature type="non-terminal residue" evidence="2">
    <location>
        <position position="1"/>
    </location>
</feature>
<proteinExistence type="predicted"/>
<evidence type="ECO:0000313" key="2">
    <source>
        <dbReference type="EMBL" id="CAF5174010.1"/>
    </source>
</evidence>
<dbReference type="PANTHER" id="PTHR37984:SF13">
    <property type="entry name" value="RIBONUCLEASE H"/>
    <property type="match status" value="1"/>
</dbReference>
<dbReference type="SUPFAM" id="SSF53098">
    <property type="entry name" value="Ribonuclease H-like"/>
    <property type="match status" value="1"/>
</dbReference>
<dbReference type="AlphaFoldDB" id="A0A8S3H5C1"/>
<gene>
    <name evidence="2" type="ORF">BYL167_LOCUS77867</name>
</gene>
<dbReference type="Gene3D" id="3.30.420.10">
    <property type="entry name" value="Ribonuclease H-like superfamily/Ribonuclease H"/>
    <property type="match status" value="1"/>
</dbReference>
<comment type="caution">
    <text evidence="2">The sequence shown here is derived from an EMBL/GenBank/DDBJ whole genome shotgun (WGS) entry which is preliminary data.</text>
</comment>
<reference evidence="2" key="1">
    <citation type="submission" date="2021-02" db="EMBL/GenBank/DDBJ databases">
        <authorList>
            <person name="Nowell W R."/>
        </authorList>
    </citation>
    <scope>NUCLEOTIDE SEQUENCE</scope>
</reference>
<organism evidence="2 3">
    <name type="scientific">Rotaria magnacalcarata</name>
    <dbReference type="NCBI Taxonomy" id="392030"/>
    <lineage>
        <taxon>Eukaryota</taxon>
        <taxon>Metazoa</taxon>
        <taxon>Spiralia</taxon>
        <taxon>Gnathifera</taxon>
        <taxon>Rotifera</taxon>
        <taxon>Eurotatoria</taxon>
        <taxon>Bdelloidea</taxon>
        <taxon>Philodinida</taxon>
        <taxon>Philodinidae</taxon>
        <taxon>Rotaria</taxon>
    </lineage>
</organism>
<evidence type="ECO:0000259" key="1">
    <source>
        <dbReference type="PROSITE" id="PS50994"/>
    </source>
</evidence>
<feature type="domain" description="Integrase catalytic" evidence="1">
    <location>
        <begin position="11"/>
        <end position="120"/>
    </location>
</feature>
<dbReference type="GO" id="GO:0015074">
    <property type="term" value="P:DNA integration"/>
    <property type="evidence" value="ECO:0007669"/>
    <property type="project" value="InterPro"/>
</dbReference>
<dbReference type="EMBL" id="CAJOBH010284907">
    <property type="protein sequence ID" value="CAF5174010.1"/>
    <property type="molecule type" value="Genomic_DNA"/>
</dbReference>